<name>A0A5D2I9A9_GOSTO</name>
<organism evidence="2 3">
    <name type="scientific">Gossypium tomentosum</name>
    <name type="common">Hawaiian cotton</name>
    <name type="synonym">Gossypium sandvicense</name>
    <dbReference type="NCBI Taxonomy" id="34277"/>
    <lineage>
        <taxon>Eukaryota</taxon>
        <taxon>Viridiplantae</taxon>
        <taxon>Streptophyta</taxon>
        <taxon>Embryophyta</taxon>
        <taxon>Tracheophyta</taxon>
        <taxon>Spermatophyta</taxon>
        <taxon>Magnoliopsida</taxon>
        <taxon>eudicotyledons</taxon>
        <taxon>Gunneridae</taxon>
        <taxon>Pentapetalae</taxon>
        <taxon>rosids</taxon>
        <taxon>malvids</taxon>
        <taxon>Malvales</taxon>
        <taxon>Malvaceae</taxon>
        <taxon>Malvoideae</taxon>
        <taxon>Gossypium</taxon>
    </lineage>
</organism>
<evidence type="ECO:0000256" key="1">
    <source>
        <dbReference type="SAM" id="SignalP"/>
    </source>
</evidence>
<keyword evidence="1" id="KW-0732">Signal</keyword>
<evidence type="ECO:0000313" key="3">
    <source>
        <dbReference type="Proteomes" id="UP000322667"/>
    </source>
</evidence>
<dbReference type="Proteomes" id="UP000322667">
    <property type="component" value="Chromosome D12"/>
</dbReference>
<evidence type="ECO:0000313" key="2">
    <source>
        <dbReference type="EMBL" id="TYH39008.1"/>
    </source>
</evidence>
<reference evidence="2 3" key="1">
    <citation type="submission" date="2019-07" db="EMBL/GenBank/DDBJ databases">
        <title>WGS assembly of Gossypium tomentosum.</title>
        <authorList>
            <person name="Chen Z.J."/>
            <person name="Sreedasyam A."/>
            <person name="Ando A."/>
            <person name="Song Q."/>
            <person name="De L."/>
            <person name="Hulse-Kemp A."/>
            <person name="Ding M."/>
            <person name="Ye W."/>
            <person name="Kirkbride R."/>
            <person name="Jenkins J."/>
            <person name="Plott C."/>
            <person name="Lovell J."/>
            <person name="Lin Y.-M."/>
            <person name="Vaughn R."/>
            <person name="Liu B."/>
            <person name="Li W."/>
            <person name="Simpson S."/>
            <person name="Scheffler B."/>
            <person name="Saski C."/>
            <person name="Grover C."/>
            <person name="Hu G."/>
            <person name="Conover J."/>
            <person name="Carlson J."/>
            <person name="Shu S."/>
            <person name="Boston L."/>
            <person name="Williams M."/>
            <person name="Peterson D."/>
            <person name="Mcgee K."/>
            <person name="Jones D."/>
            <person name="Wendel J."/>
            <person name="Stelly D."/>
            <person name="Grimwood J."/>
            <person name="Schmutz J."/>
        </authorList>
    </citation>
    <scope>NUCLEOTIDE SEQUENCE [LARGE SCALE GENOMIC DNA]</scope>
    <source>
        <strain evidence="2">7179.01</strain>
    </source>
</reference>
<gene>
    <name evidence="2" type="ORF">ES332_D12G150100v1</name>
</gene>
<proteinExistence type="predicted"/>
<accession>A0A5D2I9A9</accession>
<dbReference type="AlphaFoldDB" id="A0A5D2I9A9"/>
<sequence length="51" mass="5584">MFLLLLRCMLVCLLFGSTFFAGTEAVETNVEEQLPKLLGSLHAVCFGIGLH</sequence>
<keyword evidence="3" id="KW-1185">Reference proteome</keyword>
<feature type="chain" id="PRO_5023033518" evidence="1">
    <location>
        <begin position="26"/>
        <end position="51"/>
    </location>
</feature>
<feature type="signal peptide" evidence="1">
    <location>
        <begin position="1"/>
        <end position="25"/>
    </location>
</feature>
<dbReference type="EMBL" id="CM017634">
    <property type="protein sequence ID" value="TYH39008.1"/>
    <property type="molecule type" value="Genomic_DNA"/>
</dbReference>
<protein>
    <submittedName>
        <fullName evidence="2">Uncharacterized protein</fullName>
    </submittedName>
</protein>